<feature type="region of interest" description="Disordered" evidence="1">
    <location>
        <begin position="41"/>
        <end position="64"/>
    </location>
</feature>
<reference evidence="2" key="1">
    <citation type="submission" date="2021-02" db="EMBL/GenBank/DDBJ databases">
        <authorList>
            <person name="Nieuwenhuis M."/>
            <person name="Van De Peppel L.J.J."/>
        </authorList>
    </citation>
    <scope>NUCLEOTIDE SEQUENCE</scope>
    <source>
        <strain evidence="2">D49</strain>
    </source>
</reference>
<dbReference type="EMBL" id="JABCKI010005717">
    <property type="protein sequence ID" value="KAG5639611.1"/>
    <property type="molecule type" value="Genomic_DNA"/>
</dbReference>
<dbReference type="AlphaFoldDB" id="A0A9P7K5Z1"/>
<accession>A0A9P7K5Z1</accession>
<reference evidence="2" key="2">
    <citation type="submission" date="2021-10" db="EMBL/GenBank/DDBJ databases">
        <title>Phylogenomics reveals ancestral predisposition of the termite-cultivated fungus Termitomyces towards a domesticated lifestyle.</title>
        <authorList>
            <person name="Auxier B."/>
            <person name="Grum-Grzhimaylo A."/>
            <person name="Cardenas M.E."/>
            <person name="Lodge J.D."/>
            <person name="Laessoe T."/>
            <person name="Pedersen O."/>
            <person name="Smith M.E."/>
            <person name="Kuyper T.W."/>
            <person name="Franco-Molano E.A."/>
            <person name="Baroni T.J."/>
            <person name="Aanen D.K."/>
        </authorList>
    </citation>
    <scope>NUCLEOTIDE SEQUENCE</scope>
    <source>
        <strain evidence="2">D49</strain>
    </source>
</reference>
<evidence type="ECO:0000313" key="3">
    <source>
        <dbReference type="Proteomes" id="UP000717328"/>
    </source>
</evidence>
<feature type="region of interest" description="Disordered" evidence="1">
    <location>
        <begin position="77"/>
        <end position="100"/>
    </location>
</feature>
<sequence length="100" mass="11245">MMNFPTIYIPFFTRRAAAKQAKREAKLRQMQSSPTVQIGNFTVVNPTYKGPNPYKGPEMSDPRNKGKVFIVVRGGKLTAPHHTAPPQVKPRGERTVSWAH</sequence>
<protein>
    <submittedName>
        <fullName evidence="2">Uncharacterized protein</fullName>
    </submittedName>
</protein>
<comment type="caution">
    <text evidence="2">The sequence shown here is derived from an EMBL/GenBank/DDBJ whole genome shotgun (WGS) entry which is preliminary data.</text>
</comment>
<organism evidence="2 3">
    <name type="scientific">Sphagnurus paluster</name>
    <dbReference type="NCBI Taxonomy" id="117069"/>
    <lineage>
        <taxon>Eukaryota</taxon>
        <taxon>Fungi</taxon>
        <taxon>Dikarya</taxon>
        <taxon>Basidiomycota</taxon>
        <taxon>Agaricomycotina</taxon>
        <taxon>Agaricomycetes</taxon>
        <taxon>Agaricomycetidae</taxon>
        <taxon>Agaricales</taxon>
        <taxon>Tricholomatineae</taxon>
        <taxon>Lyophyllaceae</taxon>
        <taxon>Sphagnurus</taxon>
    </lineage>
</organism>
<evidence type="ECO:0000256" key="1">
    <source>
        <dbReference type="SAM" id="MobiDB-lite"/>
    </source>
</evidence>
<gene>
    <name evidence="2" type="ORF">H0H81_010813</name>
</gene>
<proteinExistence type="predicted"/>
<dbReference type="OrthoDB" id="3044263at2759"/>
<evidence type="ECO:0000313" key="2">
    <source>
        <dbReference type="EMBL" id="KAG5639611.1"/>
    </source>
</evidence>
<keyword evidence="3" id="KW-1185">Reference proteome</keyword>
<name>A0A9P7K5Z1_9AGAR</name>
<dbReference type="Proteomes" id="UP000717328">
    <property type="component" value="Unassembled WGS sequence"/>
</dbReference>